<dbReference type="InterPro" id="IPR001279">
    <property type="entry name" value="Metallo-B-lactamas"/>
</dbReference>
<dbReference type="InterPro" id="IPR036866">
    <property type="entry name" value="RibonucZ/Hydroxyglut_hydro"/>
</dbReference>
<evidence type="ECO:0000256" key="4">
    <source>
        <dbReference type="ARBA" id="ARBA00022833"/>
    </source>
</evidence>
<proteinExistence type="predicted"/>
<evidence type="ECO:0000259" key="5">
    <source>
        <dbReference type="SMART" id="SM00849"/>
    </source>
</evidence>
<comment type="caution">
    <text evidence="6">The sequence shown here is derived from an EMBL/GenBank/DDBJ whole genome shotgun (WGS) entry which is preliminary data.</text>
</comment>
<dbReference type="PANTHER" id="PTHR46233">
    <property type="entry name" value="HYDROXYACYLGLUTATHIONE HYDROLASE GLOC"/>
    <property type="match status" value="1"/>
</dbReference>
<dbReference type="AlphaFoldDB" id="A0A1V4QF90"/>
<dbReference type="CDD" id="cd06262">
    <property type="entry name" value="metallo-hydrolase-like_MBL-fold"/>
    <property type="match status" value="1"/>
</dbReference>
<dbReference type="SUPFAM" id="SSF56281">
    <property type="entry name" value="Metallo-hydrolase/oxidoreductase"/>
    <property type="match status" value="1"/>
</dbReference>
<organism evidence="6 7">
    <name type="scientific">candidate division WOR-3 bacterium 4484_100</name>
    <dbReference type="NCBI Taxonomy" id="1936077"/>
    <lineage>
        <taxon>Bacteria</taxon>
        <taxon>Bacteria division WOR-3</taxon>
    </lineage>
</organism>
<dbReference type="Gene3D" id="3.60.15.10">
    <property type="entry name" value="Ribonuclease Z/Hydroxyacylglutathione hydrolase-like"/>
    <property type="match status" value="1"/>
</dbReference>
<dbReference type="Proteomes" id="UP000191663">
    <property type="component" value="Unassembled WGS sequence"/>
</dbReference>
<dbReference type="GO" id="GO:0046872">
    <property type="term" value="F:metal ion binding"/>
    <property type="evidence" value="ECO:0007669"/>
    <property type="project" value="UniProtKB-KW"/>
</dbReference>
<dbReference type="InterPro" id="IPR051453">
    <property type="entry name" value="MBL_Glyoxalase_II"/>
</dbReference>
<feature type="domain" description="Metallo-beta-lactamase" evidence="5">
    <location>
        <begin position="12"/>
        <end position="166"/>
    </location>
</feature>
<evidence type="ECO:0000256" key="1">
    <source>
        <dbReference type="ARBA" id="ARBA00001947"/>
    </source>
</evidence>
<dbReference type="Pfam" id="PF00753">
    <property type="entry name" value="Lactamase_B"/>
    <property type="match status" value="1"/>
</dbReference>
<sequence>MEIRRCVVGPLETNCYIISSERKGIIIDPGDEAQKIIKEISDLEIIMILATHNHFDHITALKPIKEYTRSKAGIHPEDWVEGFDIRLEDGQTIELGKERLRVIHTPGHTPGGCSFYTDKILFSGDTLFKSGIGNTSFPGGDEEAIYKSIRERLLALPEDTLVYPGHGPSTTIGAEKAWF</sequence>
<keyword evidence="4" id="KW-0862">Zinc</keyword>
<name>A0A1V4QF90_UNCW3</name>
<gene>
    <name evidence="6" type="ORF">BXT86_04125</name>
</gene>
<dbReference type="GO" id="GO:0016787">
    <property type="term" value="F:hydrolase activity"/>
    <property type="evidence" value="ECO:0007669"/>
    <property type="project" value="UniProtKB-KW"/>
</dbReference>
<accession>A0A1V4QF90</accession>
<evidence type="ECO:0000313" key="7">
    <source>
        <dbReference type="Proteomes" id="UP000191663"/>
    </source>
</evidence>
<comment type="cofactor">
    <cofactor evidence="1">
        <name>Zn(2+)</name>
        <dbReference type="ChEBI" id="CHEBI:29105"/>
    </cofactor>
</comment>
<protein>
    <recommendedName>
        <fullName evidence="5">Metallo-beta-lactamase domain-containing protein</fullName>
    </recommendedName>
</protein>
<dbReference type="EMBL" id="MUKB01000066">
    <property type="protein sequence ID" value="OPX17892.1"/>
    <property type="molecule type" value="Genomic_DNA"/>
</dbReference>
<evidence type="ECO:0000256" key="3">
    <source>
        <dbReference type="ARBA" id="ARBA00022801"/>
    </source>
</evidence>
<keyword evidence="3" id="KW-0378">Hydrolase</keyword>
<dbReference type="PANTHER" id="PTHR46233:SF3">
    <property type="entry name" value="HYDROXYACYLGLUTATHIONE HYDROLASE GLOC"/>
    <property type="match status" value="1"/>
</dbReference>
<evidence type="ECO:0000256" key="2">
    <source>
        <dbReference type="ARBA" id="ARBA00022723"/>
    </source>
</evidence>
<keyword evidence="2" id="KW-0479">Metal-binding</keyword>
<dbReference type="SMART" id="SM00849">
    <property type="entry name" value="Lactamase_B"/>
    <property type="match status" value="1"/>
</dbReference>
<evidence type="ECO:0000313" key="6">
    <source>
        <dbReference type="EMBL" id="OPX17892.1"/>
    </source>
</evidence>
<reference evidence="7" key="1">
    <citation type="submission" date="2017-01" db="EMBL/GenBank/DDBJ databases">
        <title>Novel pathways for hydrocarbon cycling and metabolic interdependencies in hydrothermal sediment communities.</title>
        <authorList>
            <person name="Dombrowski N."/>
            <person name="Seitz K."/>
            <person name="Teske A."/>
            <person name="Baker B."/>
        </authorList>
    </citation>
    <scope>NUCLEOTIDE SEQUENCE [LARGE SCALE GENOMIC DNA]</scope>
</reference>